<dbReference type="SUPFAM" id="SSF47336">
    <property type="entry name" value="ACP-like"/>
    <property type="match status" value="1"/>
</dbReference>
<dbReference type="KEGG" id="euz:DVS28_a2969"/>
<organism evidence="2 3">
    <name type="scientific">Euzebya pacifica</name>
    <dbReference type="NCBI Taxonomy" id="1608957"/>
    <lineage>
        <taxon>Bacteria</taxon>
        <taxon>Bacillati</taxon>
        <taxon>Actinomycetota</taxon>
        <taxon>Nitriliruptoria</taxon>
        <taxon>Euzebyales</taxon>
    </lineage>
</organism>
<proteinExistence type="predicted"/>
<dbReference type="RefSeq" id="WP_164710560.1">
    <property type="nucleotide sequence ID" value="NZ_CAXIBR010000056.1"/>
</dbReference>
<keyword evidence="3" id="KW-1185">Reference proteome</keyword>
<dbReference type="Proteomes" id="UP000264006">
    <property type="component" value="Chromosome"/>
</dbReference>
<dbReference type="Gene3D" id="1.10.1200.10">
    <property type="entry name" value="ACP-like"/>
    <property type="match status" value="1"/>
</dbReference>
<evidence type="ECO:0000313" key="2">
    <source>
        <dbReference type="EMBL" id="AXV07648.1"/>
    </source>
</evidence>
<dbReference type="Pfam" id="PF00550">
    <property type="entry name" value="PP-binding"/>
    <property type="match status" value="1"/>
</dbReference>
<evidence type="ECO:0000313" key="3">
    <source>
        <dbReference type="Proteomes" id="UP000264006"/>
    </source>
</evidence>
<accession>A0A346XZK1</accession>
<dbReference type="InterPro" id="IPR036736">
    <property type="entry name" value="ACP-like_sf"/>
</dbReference>
<reference evidence="2 3" key="1">
    <citation type="submission" date="2018-09" db="EMBL/GenBank/DDBJ databases">
        <title>Complete genome sequence of Euzebya sp. DY32-46 isolated from seawater of Pacific Ocean.</title>
        <authorList>
            <person name="Xu L."/>
            <person name="Wu Y.-H."/>
            <person name="Xu X.-W."/>
        </authorList>
    </citation>
    <scope>NUCLEOTIDE SEQUENCE [LARGE SCALE GENOMIC DNA]</scope>
    <source>
        <strain evidence="2 3">DY32-46</strain>
    </source>
</reference>
<gene>
    <name evidence="2" type="ORF">DVS28_a2969</name>
</gene>
<evidence type="ECO:0000259" key="1">
    <source>
        <dbReference type="PROSITE" id="PS50075"/>
    </source>
</evidence>
<dbReference type="AlphaFoldDB" id="A0A346XZK1"/>
<feature type="domain" description="Carrier" evidence="1">
    <location>
        <begin position="3"/>
        <end position="78"/>
    </location>
</feature>
<sequence length="85" mass="9159">MSSPIHTSVAQVIDDLFGVPANALHDDVELQDGLQLDSLSVIELQVAIEDTFDIRFDEADTADVTTYGRLVAAVSDALDRKARSA</sequence>
<protein>
    <recommendedName>
        <fullName evidence="1">Carrier domain-containing protein</fullName>
    </recommendedName>
</protein>
<name>A0A346XZK1_9ACTN</name>
<dbReference type="InterPro" id="IPR009081">
    <property type="entry name" value="PP-bd_ACP"/>
</dbReference>
<dbReference type="EMBL" id="CP031165">
    <property type="protein sequence ID" value="AXV07648.1"/>
    <property type="molecule type" value="Genomic_DNA"/>
</dbReference>
<dbReference type="PROSITE" id="PS50075">
    <property type="entry name" value="CARRIER"/>
    <property type="match status" value="1"/>
</dbReference>